<dbReference type="SUPFAM" id="SSF51735">
    <property type="entry name" value="NAD(P)-binding Rossmann-fold domains"/>
    <property type="match status" value="1"/>
</dbReference>
<keyword evidence="3" id="KW-0520">NAD</keyword>
<dbReference type="RefSeq" id="WP_119705759.1">
    <property type="nucleotide sequence ID" value="NZ_JBHSOI010000001.1"/>
</dbReference>
<dbReference type="AlphaFoldDB" id="A0A371P0F7"/>
<sequence length="280" mass="29773">MGRVDGKVALITGAARGQGRAHAKRLAEEGADVILLDLCRAVTGVRYPAATEDDFAETIDLVKSLGRQVVSHVGDVRSNEDVDKVVADGLQTLGHIDVVVANAGVTLLAPGWEITEADWQTQIDINLTGSWRVANAVIPSMIEAGRGGSIMFTTSGVVAGGVGNMAHYSATKHGLIGITKELALELAPYGIRVNTLQPTAVNTHMMDNEVMWNLFTPGQDDATPEARRQGMLDILVRTHPQAVPWIEPEDMANGALWLASDESRRVTGTALIIDAGLSGH</sequence>
<dbReference type="InterPro" id="IPR036291">
    <property type="entry name" value="NAD(P)-bd_dom_sf"/>
</dbReference>
<comment type="caution">
    <text evidence="5">The sequence shown here is derived from an EMBL/GenBank/DDBJ whole genome shotgun (WGS) entry which is preliminary data.</text>
</comment>
<dbReference type="InterPro" id="IPR023985">
    <property type="entry name" value="SDR_subfam_1"/>
</dbReference>
<dbReference type="NCBIfam" id="TIGR03971">
    <property type="entry name" value="SDR_subfam_1"/>
    <property type="match status" value="1"/>
</dbReference>
<dbReference type="InterPro" id="IPR002347">
    <property type="entry name" value="SDR_fam"/>
</dbReference>
<dbReference type="PRINTS" id="PR00080">
    <property type="entry name" value="SDRFAMILY"/>
</dbReference>
<keyword evidence="6" id="KW-1185">Reference proteome</keyword>
<dbReference type="NCBIfam" id="NF009467">
    <property type="entry name" value="PRK12826.1-3"/>
    <property type="match status" value="1"/>
</dbReference>
<keyword evidence="2" id="KW-0560">Oxidoreductase</keyword>
<evidence type="ECO:0000313" key="6">
    <source>
        <dbReference type="Proteomes" id="UP000265581"/>
    </source>
</evidence>
<evidence type="ECO:0000313" key="5">
    <source>
        <dbReference type="EMBL" id="REK68836.1"/>
    </source>
</evidence>
<organism evidence="5 6">
    <name type="scientific">Aeromicrobium endophyticum</name>
    <dbReference type="NCBI Taxonomy" id="2292704"/>
    <lineage>
        <taxon>Bacteria</taxon>
        <taxon>Bacillati</taxon>
        <taxon>Actinomycetota</taxon>
        <taxon>Actinomycetes</taxon>
        <taxon>Propionibacteriales</taxon>
        <taxon>Nocardioidaceae</taxon>
        <taxon>Aeromicrobium</taxon>
    </lineage>
</organism>
<dbReference type="Pfam" id="PF00106">
    <property type="entry name" value="adh_short"/>
    <property type="match status" value="1"/>
</dbReference>
<evidence type="ECO:0000256" key="1">
    <source>
        <dbReference type="ARBA" id="ARBA00006484"/>
    </source>
</evidence>
<evidence type="ECO:0000256" key="4">
    <source>
        <dbReference type="RuleBase" id="RU000363"/>
    </source>
</evidence>
<dbReference type="InterPro" id="IPR020904">
    <property type="entry name" value="Sc_DH/Rdtase_CS"/>
</dbReference>
<dbReference type="PROSITE" id="PS00061">
    <property type="entry name" value="ADH_SHORT"/>
    <property type="match status" value="1"/>
</dbReference>
<dbReference type="OrthoDB" id="3206777at2"/>
<dbReference type="PANTHER" id="PTHR24321">
    <property type="entry name" value="DEHYDROGENASES, SHORT CHAIN"/>
    <property type="match status" value="1"/>
</dbReference>
<proteinExistence type="inferred from homology"/>
<reference evidence="5 6" key="1">
    <citation type="submission" date="2018-08" db="EMBL/GenBank/DDBJ databases">
        <title>Aeromicrobium sp. M2KJ-4, whole genome shotgun sequence.</title>
        <authorList>
            <person name="Tuo L."/>
        </authorList>
    </citation>
    <scope>NUCLEOTIDE SEQUENCE [LARGE SCALE GENOMIC DNA]</scope>
    <source>
        <strain evidence="5 6">M2KJ-4</strain>
    </source>
</reference>
<dbReference type="PRINTS" id="PR00081">
    <property type="entry name" value="GDHRDH"/>
</dbReference>
<dbReference type="Proteomes" id="UP000265581">
    <property type="component" value="Unassembled WGS sequence"/>
</dbReference>
<dbReference type="FunFam" id="3.40.50.720:FF:000084">
    <property type="entry name" value="Short-chain dehydrogenase reductase"/>
    <property type="match status" value="1"/>
</dbReference>
<comment type="similarity">
    <text evidence="1 4">Belongs to the short-chain dehydrogenases/reductases (SDR) family.</text>
</comment>
<dbReference type="EMBL" id="QUBR01000003">
    <property type="protein sequence ID" value="REK68836.1"/>
    <property type="molecule type" value="Genomic_DNA"/>
</dbReference>
<dbReference type="PANTHER" id="PTHR24321:SF8">
    <property type="entry name" value="ESTRADIOL 17-BETA-DEHYDROGENASE 8-RELATED"/>
    <property type="match status" value="1"/>
</dbReference>
<name>A0A371P0F7_9ACTN</name>
<dbReference type="GO" id="GO:0016491">
    <property type="term" value="F:oxidoreductase activity"/>
    <property type="evidence" value="ECO:0007669"/>
    <property type="project" value="UniProtKB-KW"/>
</dbReference>
<accession>A0A371P0F7</accession>
<protein>
    <submittedName>
        <fullName evidence="5">NAD(P)-dependent oxidoreductase</fullName>
    </submittedName>
</protein>
<evidence type="ECO:0000256" key="2">
    <source>
        <dbReference type="ARBA" id="ARBA00023002"/>
    </source>
</evidence>
<gene>
    <name evidence="5" type="ORF">DX116_18385</name>
</gene>
<evidence type="ECO:0000256" key="3">
    <source>
        <dbReference type="ARBA" id="ARBA00023027"/>
    </source>
</evidence>
<dbReference type="CDD" id="cd05233">
    <property type="entry name" value="SDR_c"/>
    <property type="match status" value="1"/>
</dbReference>
<dbReference type="Gene3D" id="3.40.50.720">
    <property type="entry name" value="NAD(P)-binding Rossmann-like Domain"/>
    <property type="match status" value="1"/>
</dbReference>